<keyword evidence="2" id="KW-1185">Reference proteome</keyword>
<sequence>MAKWNIKRSVSGRPGHWDYRTSAEITEESRRDGRRNDNRSGL</sequence>
<gene>
    <name evidence="1" type="ORF">BRYFOR_07478</name>
</gene>
<evidence type="ECO:0000313" key="1">
    <source>
        <dbReference type="EMBL" id="EET60653.1"/>
    </source>
</evidence>
<name>C6LFR8_9FIRM</name>
<dbReference type="EMBL" id="ACCL02000010">
    <property type="protein sequence ID" value="EET60653.1"/>
    <property type="molecule type" value="Genomic_DNA"/>
</dbReference>
<dbReference type="Proteomes" id="UP000005561">
    <property type="component" value="Unassembled WGS sequence"/>
</dbReference>
<comment type="caution">
    <text evidence="1">The sequence shown here is derived from an EMBL/GenBank/DDBJ whole genome shotgun (WGS) entry which is preliminary data.</text>
</comment>
<organism evidence="1 2">
    <name type="scientific">Marvinbryantia formatexigens DSM 14469</name>
    <dbReference type="NCBI Taxonomy" id="478749"/>
    <lineage>
        <taxon>Bacteria</taxon>
        <taxon>Bacillati</taxon>
        <taxon>Bacillota</taxon>
        <taxon>Clostridia</taxon>
        <taxon>Lachnospirales</taxon>
        <taxon>Lachnospiraceae</taxon>
        <taxon>Marvinbryantia</taxon>
    </lineage>
</organism>
<dbReference type="AlphaFoldDB" id="C6LFR8"/>
<protein>
    <submittedName>
        <fullName evidence="1">Uncharacterized protein</fullName>
    </submittedName>
</protein>
<reference evidence="1" key="1">
    <citation type="submission" date="2009-07" db="EMBL/GenBank/DDBJ databases">
        <authorList>
            <person name="Weinstock G."/>
            <person name="Sodergren E."/>
            <person name="Clifton S."/>
            <person name="Fulton L."/>
            <person name="Fulton B."/>
            <person name="Courtney L."/>
            <person name="Fronick C."/>
            <person name="Harrison M."/>
            <person name="Strong C."/>
            <person name="Farmer C."/>
            <person name="Delahaunty K."/>
            <person name="Markovic C."/>
            <person name="Hall O."/>
            <person name="Minx P."/>
            <person name="Tomlinson C."/>
            <person name="Mitreva M."/>
            <person name="Nelson J."/>
            <person name="Hou S."/>
            <person name="Wollam A."/>
            <person name="Pepin K.H."/>
            <person name="Johnson M."/>
            <person name="Bhonagiri V."/>
            <person name="Nash W.E."/>
            <person name="Warren W."/>
            <person name="Chinwalla A."/>
            <person name="Mardis E.R."/>
            <person name="Wilson R.K."/>
        </authorList>
    </citation>
    <scope>NUCLEOTIDE SEQUENCE [LARGE SCALE GENOMIC DNA]</scope>
    <source>
        <strain evidence="1">DSM 14469</strain>
    </source>
</reference>
<proteinExistence type="predicted"/>
<evidence type="ECO:0000313" key="2">
    <source>
        <dbReference type="Proteomes" id="UP000005561"/>
    </source>
</evidence>
<accession>C6LFR8</accession>